<dbReference type="PROSITE" id="PS50949">
    <property type="entry name" value="HTH_GNTR"/>
    <property type="match status" value="1"/>
</dbReference>
<dbReference type="CDD" id="cd07377">
    <property type="entry name" value="WHTH_GntR"/>
    <property type="match status" value="1"/>
</dbReference>
<organism evidence="5 6">
    <name type="scientific">Brevundimonas denitrificans</name>
    <dbReference type="NCBI Taxonomy" id="1443434"/>
    <lineage>
        <taxon>Bacteria</taxon>
        <taxon>Pseudomonadati</taxon>
        <taxon>Pseudomonadota</taxon>
        <taxon>Alphaproteobacteria</taxon>
        <taxon>Caulobacterales</taxon>
        <taxon>Caulobacteraceae</taxon>
        <taxon>Brevundimonas</taxon>
    </lineage>
</organism>
<dbReference type="SMART" id="SM00895">
    <property type="entry name" value="FCD"/>
    <property type="match status" value="1"/>
</dbReference>
<dbReference type="PANTHER" id="PTHR43537">
    <property type="entry name" value="TRANSCRIPTIONAL REGULATOR, GNTR FAMILY"/>
    <property type="match status" value="1"/>
</dbReference>
<keyword evidence="3" id="KW-0804">Transcription</keyword>
<dbReference type="InterPro" id="IPR011711">
    <property type="entry name" value="GntR_C"/>
</dbReference>
<keyword evidence="2" id="KW-0238">DNA-binding</keyword>
<dbReference type="SMART" id="SM00345">
    <property type="entry name" value="HTH_GNTR"/>
    <property type="match status" value="1"/>
</dbReference>
<dbReference type="PANTHER" id="PTHR43537:SF24">
    <property type="entry name" value="GLUCONATE OPERON TRANSCRIPTIONAL REPRESSOR"/>
    <property type="match status" value="1"/>
</dbReference>
<proteinExistence type="predicted"/>
<dbReference type="EMBL" id="BSOY01000018">
    <property type="protein sequence ID" value="GLS01142.1"/>
    <property type="molecule type" value="Genomic_DNA"/>
</dbReference>
<evidence type="ECO:0000256" key="2">
    <source>
        <dbReference type="ARBA" id="ARBA00023125"/>
    </source>
</evidence>
<evidence type="ECO:0000256" key="1">
    <source>
        <dbReference type="ARBA" id="ARBA00023015"/>
    </source>
</evidence>
<protein>
    <submittedName>
        <fullName evidence="5">Transcriptional regulator</fullName>
    </submittedName>
</protein>
<keyword evidence="6" id="KW-1185">Reference proteome</keyword>
<dbReference type="Gene3D" id="1.20.120.530">
    <property type="entry name" value="GntR ligand-binding domain-like"/>
    <property type="match status" value="1"/>
</dbReference>
<dbReference type="InterPro" id="IPR000524">
    <property type="entry name" value="Tscrpt_reg_HTH_GntR"/>
</dbReference>
<dbReference type="Pfam" id="PF07729">
    <property type="entry name" value="FCD"/>
    <property type="match status" value="1"/>
</dbReference>
<dbReference type="Gene3D" id="1.10.10.10">
    <property type="entry name" value="Winged helix-like DNA-binding domain superfamily/Winged helix DNA-binding domain"/>
    <property type="match status" value="1"/>
</dbReference>
<reference evidence="6" key="1">
    <citation type="journal article" date="2019" name="Int. J. Syst. Evol. Microbiol.">
        <title>The Global Catalogue of Microorganisms (GCM) 10K type strain sequencing project: providing services to taxonomists for standard genome sequencing and annotation.</title>
        <authorList>
            <consortium name="The Broad Institute Genomics Platform"/>
            <consortium name="The Broad Institute Genome Sequencing Center for Infectious Disease"/>
            <person name="Wu L."/>
            <person name="Ma J."/>
        </authorList>
    </citation>
    <scope>NUCLEOTIDE SEQUENCE [LARGE SCALE GENOMIC DNA]</scope>
    <source>
        <strain evidence="6">NBRC 110107</strain>
    </source>
</reference>
<dbReference type="Proteomes" id="UP001156921">
    <property type="component" value="Unassembled WGS sequence"/>
</dbReference>
<accession>A0ABQ6BIU5</accession>
<evidence type="ECO:0000259" key="4">
    <source>
        <dbReference type="PROSITE" id="PS50949"/>
    </source>
</evidence>
<keyword evidence="1" id="KW-0805">Transcription regulation</keyword>
<evidence type="ECO:0000313" key="6">
    <source>
        <dbReference type="Proteomes" id="UP001156921"/>
    </source>
</evidence>
<evidence type="ECO:0000256" key="3">
    <source>
        <dbReference type="ARBA" id="ARBA00023163"/>
    </source>
</evidence>
<dbReference type="RefSeq" id="WP_284221994.1">
    <property type="nucleotide sequence ID" value="NZ_BSOY01000018.1"/>
</dbReference>
<comment type="caution">
    <text evidence="5">The sequence shown here is derived from an EMBL/GenBank/DDBJ whole genome shotgun (WGS) entry which is preliminary data.</text>
</comment>
<gene>
    <name evidence="5" type="ORF">GCM10007859_11530</name>
</gene>
<dbReference type="SUPFAM" id="SSF46785">
    <property type="entry name" value="Winged helix' DNA-binding domain"/>
    <property type="match status" value="1"/>
</dbReference>
<dbReference type="InterPro" id="IPR036388">
    <property type="entry name" value="WH-like_DNA-bd_sf"/>
</dbReference>
<dbReference type="InterPro" id="IPR008920">
    <property type="entry name" value="TF_FadR/GntR_C"/>
</dbReference>
<dbReference type="Pfam" id="PF00392">
    <property type="entry name" value="GntR"/>
    <property type="match status" value="1"/>
</dbReference>
<dbReference type="SUPFAM" id="SSF48008">
    <property type="entry name" value="GntR ligand-binding domain-like"/>
    <property type="match status" value="1"/>
</dbReference>
<name>A0ABQ6BIU5_9CAUL</name>
<sequence length="216" mass="23937">MRSRAPRPLPDQVFAEARERILSGRLPADAPIRQDALALELGVSKIPLREALARLESEGLVVSHPNRGFIVRPLSRADAEDVFDLRLRIEPNACVLGALEADKAAHDAARAAFAALDAALENGLADVGRRNREFHLALVRPSGRGVTVETVDRLLALSERYVRVHLGEHRRLDRASHEHGTLLQAWLGRRTEAVRREARAHIRATLIDLRAQLPDA</sequence>
<evidence type="ECO:0000313" key="5">
    <source>
        <dbReference type="EMBL" id="GLS01142.1"/>
    </source>
</evidence>
<feature type="domain" description="HTH gntR-type" evidence="4">
    <location>
        <begin position="7"/>
        <end position="74"/>
    </location>
</feature>
<dbReference type="InterPro" id="IPR036390">
    <property type="entry name" value="WH_DNA-bd_sf"/>
</dbReference>